<dbReference type="GO" id="GO:0003964">
    <property type="term" value="F:RNA-directed DNA polymerase activity"/>
    <property type="evidence" value="ECO:0007669"/>
    <property type="project" value="UniProtKB-KW"/>
</dbReference>
<dbReference type="Gene3D" id="3.60.10.10">
    <property type="entry name" value="Endonuclease/exonuclease/phosphatase"/>
    <property type="match status" value="1"/>
</dbReference>
<dbReference type="AlphaFoldDB" id="A0A2U1Q932"/>
<dbReference type="SUPFAM" id="SSF56219">
    <property type="entry name" value="DNase I-like"/>
    <property type="match status" value="1"/>
</dbReference>
<dbReference type="EMBL" id="PKPP01000309">
    <property type="protein sequence ID" value="PWA94519.1"/>
    <property type="molecule type" value="Genomic_DNA"/>
</dbReference>
<dbReference type="InterPro" id="IPR036691">
    <property type="entry name" value="Endo/exonu/phosph_ase_sf"/>
</dbReference>
<gene>
    <name evidence="1" type="ORF">CTI12_AA056360</name>
</gene>
<keyword evidence="1" id="KW-0548">Nucleotidyltransferase</keyword>
<comment type="caution">
    <text evidence="1">The sequence shown here is derived from an EMBL/GenBank/DDBJ whole genome shotgun (WGS) entry which is preliminary data.</text>
</comment>
<evidence type="ECO:0000313" key="2">
    <source>
        <dbReference type="Proteomes" id="UP000245207"/>
    </source>
</evidence>
<proteinExistence type="predicted"/>
<dbReference type="OrthoDB" id="1750912at2759"/>
<keyword evidence="1" id="KW-0695">RNA-directed DNA polymerase</keyword>
<reference evidence="1 2" key="1">
    <citation type="journal article" date="2018" name="Mol. Plant">
        <title>The genome of Artemisia annua provides insight into the evolution of Asteraceae family and artemisinin biosynthesis.</title>
        <authorList>
            <person name="Shen Q."/>
            <person name="Zhang L."/>
            <person name="Liao Z."/>
            <person name="Wang S."/>
            <person name="Yan T."/>
            <person name="Shi P."/>
            <person name="Liu M."/>
            <person name="Fu X."/>
            <person name="Pan Q."/>
            <person name="Wang Y."/>
            <person name="Lv Z."/>
            <person name="Lu X."/>
            <person name="Zhang F."/>
            <person name="Jiang W."/>
            <person name="Ma Y."/>
            <person name="Chen M."/>
            <person name="Hao X."/>
            <person name="Li L."/>
            <person name="Tang Y."/>
            <person name="Lv G."/>
            <person name="Zhou Y."/>
            <person name="Sun X."/>
            <person name="Brodelius P.E."/>
            <person name="Rose J.K.C."/>
            <person name="Tang K."/>
        </authorList>
    </citation>
    <scope>NUCLEOTIDE SEQUENCE [LARGE SCALE GENOMIC DNA]</scope>
    <source>
        <strain evidence="2">cv. Huhao1</strain>
        <tissue evidence="1">Leaf</tissue>
    </source>
</reference>
<dbReference type="Proteomes" id="UP000245207">
    <property type="component" value="Unassembled WGS sequence"/>
</dbReference>
<sequence length="375" mass="43016">MGEVMYVDDEGGAVGNGRICIKTKVGRKEEEIDSVTPVQNGLVYDDDVPLKEGIEGKDDETKEQQGINNTEMQKDACGVGDKVERIRISNICNINKVVFLRIQETRLSKIDMWMVKQLWGNMSFDFATSSAMGLSGGIMSIWDPLVFSCHKIASYQNVLFVHGEWLLDKFKCTIMNVYAPQDIGQKRLLWTFISDYMSDNVGNYIFLGDYNAVRDEGERWGCQFSSREATDFNRFIDRARLLEVPMGGYAFTRLSLDGKNMSKLDHFFISEGVSAVCPDLLANVLNNLVSDHRPILLKQEVMDYGPRVFRFFNSWMDENDFEHVVVSAWNGDDQLVQGGAAIKFKNKLKRLKENIKCWWRETKNRKKYGKAYFVR</sequence>
<keyword evidence="2" id="KW-1185">Reference proteome</keyword>
<dbReference type="PANTHER" id="PTHR33710:SF64">
    <property type="entry name" value="ENDONUCLEASE_EXONUCLEASE_PHOSPHATASE DOMAIN-CONTAINING PROTEIN"/>
    <property type="match status" value="1"/>
</dbReference>
<organism evidence="1 2">
    <name type="scientific">Artemisia annua</name>
    <name type="common">Sweet wormwood</name>
    <dbReference type="NCBI Taxonomy" id="35608"/>
    <lineage>
        <taxon>Eukaryota</taxon>
        <taxon>Viridiplantae</taxon>
        <taxon>Streptophyta</taxon>
        <taxon>Embryophyta</taxon>
        <taxon>Tracheophyta</taxon>
        <taxon>Spermatophyta</taxon>
        <taxon>Magnoliopsida</taxon>
        <taxon>eudicotyledons</taxon>
        <taxon>Gunneridae</taxon>
        <taxon>Pentapetalae</taxon>
        <taxon>asterids</taxon>
        <taxon>campanulids</taxon>
        <taxon>Asterales</taxon>
        <taxon>Asteraceae</taxon>
        <taxon>Asteroideae</taxon>
        <taxon>Anthemideae</taxon>
        <taxon>Artemisiinae</taxon>
        <taxon>Artemisia</taxon>
    </lineage>
</organism>
<evidence type="ECO:0000313" key="1">
    <source>
        <dbReference type="EMBL" id="PWA94519.1"/>
    </source>
</evidence>
<accession>A0A2U1Q932</accession>
<name>A0A2U1Q932_ARTAN</name>
<dbReference type="PANTHER" id="PTHR33710">
    <property type="entry name" value="BNAC02G09200D PROTEIN"/>
    <property type="match status" value="1"/>
</dbReference>
<protein>
    <submittedName>
        <fullName evidence="1">RNA-directed DNA polymerase, eukaryota</fullName>
    </submittedName>
</protein>
<keyword evidence="1" id="KW-0808">Transferase</keyword>